<dbReference type="PANTHER" id="PTHR43072">
    <property type="entry name" value="N-ACETYLTRANSFERASE"/>
    <property type="match status" value="1"/>
</dbReference>
<dbReference type="Gene3D" id="3.40.630.30">
    <property type="match status" value="1"/>
</dbReference>
<dbReference type="CDD" id="cd04301">
    <property type="entry name" value="NAT_SF"/>
    <property type="match status" value="1"/>
</dbReference>
<feature type="domain" description="N-acetyltransferase" evidence="3">
    <location>
        <begin position="4"/>
        <end position="165"/>
    </location>
</feature>
<accession>A0A9X3TMJ6</accession>
<dbReference type="InterPro" id="IPR016181">
    <property type="entry name" value="Acyl_CoA_acyltransferase"/>
</dbReference>
<keyword evidence="5" id="KW-1185">Reference proteome</keyword>
<gene>
    <name evidence="4" type="ORF">O3V59_02110</name>
</gene>
<evidence type="ECO:0000256" key="2">
    <source>
        <dbReference type="ARBA" id="ARBA00023315"/>
    </source>
</evidence>
<dbReference type="PANTHER" id="PTHR43072:SF23">
    <property type="entry name" value="UPF0039 PROTEIN C11D3.02C"/>
    <property type="match status" value="1"/>
</dbReference>
<dbReference type="AlphaFoldDB" id="A0A9X3TMJ6"/>
<dbReference type="GO" id="GO:0016747">
    <property type="term" value="F:acyltransferase activity, transferring groups other than amino-acyl groups"/>
    <property type="evidence" value="ECO:0007669"/>
    <property type="project" value="InterPro"/>
</dbReference>
<evidence type="ECO:0000313" key="4">
    <source>
        <dbReference type="EMBL" id="MDA5107145.1"/>
    </source>
</evidence>
<dbReference type="Proteomes" id="UP001151071">
    <property type="component" value="Unassembled WGS sequence"/>
</dbReference>
<proteinExistence type="predicted"/>
<dbReference type="PROSITE" id="PS51186">
    <property type="entry name" value="GNAT"/>
    <property type="match status" value="1"/>
</dbReference>
<dbReference type="Pfam" id="PF00583">
    <property type="entry name" value="Acetyltransf_1"/>
    <property type="match status" value="1"/>
</dbReference>
<reference evidence="4" key="1">
    <citation type="submission" date="2022-12" db="EMBL/GenBank/DDBJ databases">
        <title>Draft genome sequence of the thermophilic strain Brevibacillus thermoruber HT42, isolated from Los Humeros, Puebla, Mexico, with biotechnological potential.</title>
        <authorList>
            <person name="Lara Sanchez J."/>
            <person name="Solis Palacios R."/>
            <person name="Bustos Baena A.S."/>
            <person name="Ruz Baez A.E."/>
            <person name="Espinosa Luna G."/>
            <person name="Oliart Ros R.M."/>
        </authorList>
    </citation>
    <scope>NUCLEOTIDE SEQUENCE</scope>
    <source>
        <strain evidence="4">HT42</strain>
    </source>
</reference>
<organism evidence="4 5">
    <name type="scientific">Brevibacillus thermoruber</name>
    <dbReference type="NCBI Taxonomy" id="33942"/>
    <lineage>
        <taxon>Bacteria</taxon>
        <taxon>Bacillati</taxon>
        <taxon>Bacillota</taxon>
        <taxon>Bacilli</taxon>
        <taxon>Bacillales</taxon>
        <taxon>Paenibacillaceae</taxon>
        <taxon>Brevibacillus</taxon>
    </lineage>
</organism>
<dbReference type="InterPro" id="IPR000182">
    <property type="entry name" value="GNAT_dom"/>
</dbReference>
<protein>
    <submittedName>
        <fullName evidence="4">GNAT family N-acetyltransferase</fullName>
    </submittedName>
</protein>
<keyword evidence="1" id="KW-0808">Transferase</keyword>
<sequence>MSRIRVRKAAECDLPALLDIYNYVVRTSAATFDLEEQTLEQRRKWFAKFYDQYPLLVADEDGTVVGYACLSKFRDRPAYRQTAESSVYVHRDHQGKGIGKRLMTELIGLAQTLGYHTIVAGITSGNEASVNLHVQLGFQPIGVFREVGFKFGRYHDVTFYQLFLR</sequence>
<comment type="caution">
    <text evidence="4">The sequence shown here is derived from an EMBL/GenBank/DDBJ whole genome shotgun (WGS) entry which is preliminary data.</text>
</comment>
<dbReference type="SUPFAM" id="SSF55729">
    <property type="entry name" value="Acyl-CoA N-acyltransferases (Nat)"/>
    <property type="match status" value="1"/>
</dbReference>
<dbReference type="RefSeq" id="WP_271139394.1">
    <property type="nucleotide sequence ID" value="NZ_JAPYYP010000002.1"/>
</dbReference>
<evidence type="ECO:0000313" key="5">
    <source>
        <dbReference type="Proteomes" id="UP001151071"/>
    </source>
</evidence>
<dbReference type="EMBL" id="JAPYYP010000002">
    <property type="protein sequence ID" value="MDA5107145.1"/>
    <property type="molecule type" value="Genomic_DNA"/>
</dbReference>
<evidence type="ECO:0000256" key="1">
    <source>
        <dbReference type="ARBA" id="ARBA00022679"/>
    </source>
</evidence>
<name>A0A9X3TMJ6_9BACL</name>
<evidence type="ECO:0000259" key="3">
    <source>
        <dbReference type="PROSITE" id="PS51186"/>
    </source>
</evidence>
<keyword evidence="2" id="KW-0012">Acyltransferase</keyword>